<feature type="region of interest" description="Disordered" evidence="1">
    <location>
        <begin position="233"/>
        <end position="274"/>
    </location>
</feature>
<dbReference type="Pfam" id="PF16919">
    <property type="entry name" value="PknG_rubred"/>
    <property type="match status" value="1"/>
</dbReference>
<dbReference type="EC" id="2.7.11.1" evidence="3"/>
<dbReference type="RefSeq" id="WP_101832824.1">
    <property type="nucleotide sequence ID" value="NZ_FZMO01000246.1"/>
</dbReference>
<dbReference type="Gene3D" id="1.25.40.10">
    <property type="entry name" value="Tetratricopeptide repeat domain"/>
    <property type="match status" value="2"/>
</dbReference>
<evidence type="ECO:0000313" key="4">
    <source>
        <dbReference type="Proteomes" id="UP000234331"/>
    </source>
</evidence>
<dbReference type="AlphaFoldDB" id="A0A2I2KUG6"/>
<feature type="region of interest" description="Disordered" evidence="1">
    <location>
        <begin position="331"/>
        <end position="354"/>
    </location>
</feature>
<keyword evidence="3" id="KW-0723">Serine/threonine-protein kinase</keyword>
<reference evidence="3 4" key="1">
    <citation type="submission" date="2017-06" db="EMBL/GenBank/DDBJ databases">
        <authorList>
            <person name="Kim H.J."/>
            <person name="Triplett B.A."/>
        </authorList>
    </citation>
    <scope>NUCLEOTIDE SEQUENCE [LARGE SCALE GENOMIC DNA]</scope>
    <source>
        <strain evidence="3">FRACA_ARgP5</strain>
    </source>
</reference>
<feature type="compositionally biased region" description="Basic and acidic residues" evidence="1">
    <location>
        <begin position="233"/>
        <end position="242"/>
    </location>
</feature>
<dbReference type="SMART" id="SM00220">
    <property type="entry name" value="S_TKc"/>
    <property type="match status" value="1"/>
</dbReference>
<dbReference type="SUPFAM" id="SSF48452">
    <property type="entry name" value="TPR-like"/>
    <property type="match status" value="1"/>
</dbReference>
<organism evidence="3 4">
    <name type="scientific">Frankia canadensis</name>
    <dbReference type="NCBI Taxonomy" id="1836972"/>
    <lineage>
        <taxon>Bacteria</taxon>
        <taxon>Bacillati</taxon>
        <taxon>Actinomycetota</taxon>
        <taxon>Actinomycetes</taxon>
        <taxon>Frankiales</taxon>
        <taxon>Frankiaceae</taxon>
        <taxon>Frankia</taxon>
    </lineage>
</organism>
<feature type="region of interest" description="Disordered" evidence="1">
    <location>
        <begin position="1"/>
        <end position="26"/>
    </location>
</feature>
<keyword evidence="4" id="KW-1185">Reference proteome</keyword>
<dbReference type="Gene3D" id="3.30.200.20">
    <property type="entry name" value="Phosphorylase Kinase, domain 1"/>
    <property type="match status" value="1"/>
</dbReference>
<feature type="domain" description="Protein kinase" evidence="2">
    <location>
        <begin position="80"/>
        <end position="420"/>
    </location>
</feature>
<accession>A0A2I2KUG6</accession>
<dbReference type="InterPro" id="IPR031636">
    <property type="entry name" value="PknG_TPR"/>
</dbReference>
<name>A0A2I2KUG6_9ACTN</name>
<evidence type="ECO:0000313" key="3">
    <source>
        <dbReference type="EMBL" id="SNQ49304.1"/>
    </source>
</evidence>
<dbReference type="Proteomes" id="UP000234331">
    <property type="component" value="Unassembled WGS sequence"/>
</dbReference>
<protein>
    <submittedName>
        <fullName evidence="3">Serine/threonine protein kinase</fullName>
        <ecNumber evidence="3">2.7.11.1</ecNumber>
    </submittedName>
</protein>
<dbReference type="Pfam" id="PF16918">
    <property type="entry name" value="PknG_TPR"/>
    <property type="match status" value="1"/>
</dbReference>
<dbReference type="OrthoDB" id="137117at2"/>
<dbReference type="InterPro" id="IPR001245">
    <property type="entry name" value="Ser-Thr/Tyr_kinase_cat_dom"/>
</dbReference>
<evidence type="ECO:0000259" key="2">
    <source>
        <dbReference type="PROSITE" id="PS50011"/>
    </source>
</evidence>
<proteinExistence type="predicted"/>
<dbReference type="SUPFAM" id="SSF56112">
    <property type="entry name" value="Protein kinase-like (PK-like)"/>
    <property type="match status" value="1"/>
</dbReference>
<feature type="compositionally biased region" description="Basic and acidic residues" evidence="1">
    <location>
        <begin position="7"/>
        <end position="25"/>
    </location>
</feature>
<dbReference type="InterPro" id="IPR011990">
    <property type="entry name" value="TPR-like_helical_dom_sf"/>
</dbReference>
<gene>
    <name evidence="3" type="ORF">FRACA_320003</name>
</gene>
<dbReference type="EMBL" id="FZMO01000246">
    <property type="protein sequence ID" value="SNQ49304.1"/>
    <property type="molecule type" value="Genomic_DNA"/>
</dbReference>
<dbReference type="GO" id="GO:0005524">
    <property type="term" value="F:ATP binding"/>
    <property type="evidence" value="ECO:0007669"/>
    <property type="project" value="InterPro"/>
</dbReference>
<dbReference type="Pfam" id="PF07714">
    <property type="entry name" value="PK_Tyr_Ser-Thr"/>
    <property type="match status" value="1"/>
</dbReference>
<evidence type="ECO:0000256" key="1">
    <source>
        <dbReference type="SAM" id="MobiDB-lite"/>
    </source>
</evidence>
<dbReference type="PROSITE" id="PS50011">
    <property type="entry name" value="PROTEIN_KINASE_DOM"/>
    <property type="match status" value="1"/>
</dbReference>
<dbReference type="InterPro" id="IPR031634">
    <property type="entry name" value="PknG_rubred"/>
</dbReference>
<keyword evidence="3" id="KW-0418">Kinase</keyword>
<feature type="compositionally biased region" description="Low complexity" evidence="1">
    <location>
        <begin position="104"/>
        <end position="114"/>
    </location>
</feature>
<dbReference type="GO" id="GO:0004674">
    <property type="term" value="F:protein serine/threonine kinase activity"/>
    <property type="evidence" value="ECO:0007669"/>
    <property type="project" value="UniProtKB-KW"/>
</dbReference>
<dbReference type="InterPro" id="IPR000719">
    <property type="entry name" value="Prot_kinase_dom"/>
</dbReference>
<feature type="region of interest" description="Disordered" evidence="1">
    <location>
        <begin position="104"/>
        <end position="123"/>
    </location>
</feature>
<keyword evidence="3" id="KW-0808">Transferase</keyword>
<sequence>MPDTDPSSDRPPADRPADPRSRLLADPRLPQRLRICTRCGDPVGRARGERPALAEGYCAGCGQPYSLRPPLHAGDRIGRWEIAGALAHGGQGWLYLARDPAPATGSTRSASGAGSASGGGAAVAGPAPGWVVVRPLPGDREFLTELDHPAIVRVHALVEHRGQGYAVLDDIEGTSLRELPRHRGAPLALPEAIDHLLAVLAGLAYLRGRGLAHDDLTPDAVLVGRDGRARLARPEAIHRVDPPDPVAAARRRGPDPARSRAGRGPHRRDATDEVRTVGRMLAGYAGDAPARHESLRRLLAKATADDPRRRFTGADELRGALLGVRREIAAANGTAPPPDPPRSTLFGTDTDPGGQAAPWRLLPGLLPDPADPAAGALAALPADLPPARLAGLLDALGATSPAARLLLADLRARLGEHDAARALLDRLEADDPRSWRVAWQRGVLQLATGEAAAAVRSFERVYDEVPGEIAPKLALGCAAEAAGDATGAARYYQLVADADPGLTGAAFALARVRAADGDRDGAAAALRRVAPSSPRGVEARVLLVRVLGTDGPAAPDLAGLTAASAVLAELEADAVLDPAARAALARDLLAGALALVTAGSAAEDPAVTVAGVPLRPAALRGGLERAYRTLARHAATPQDRHALVDLANGVRPRTLF</sequence>
<dbReference type="InterPro" id="IPR011009">
    <property type="entry name" value="Kinase-like_dom_sf"/>
</dbReference>
<dbReference type="Gene3D" id="1.10.510.10">
    <property type="entry name" value="Transferase(Phosphotransferase) domain 1"/>
    <property type="match status" value="1"/>
</dbReference>